<feature type="chain" id="PRO_5044893871" description="Secreted protein" evidence="1">
    <location>
        <begin position="26"/>
        <end position="98"/>
    </location>
</feature>
<evidence type="ECO:0000313" key="2">
    <source>
        <dbReference type="EMBL" id="MFH4973330.1"/>
    </source>
</evidence>
<dbReference type="Proteomes" id="UP001608902">
    <property type="component" value="Unassembled WGS sequence"/>
</dbReference>
<dbReference type="EMBL" id="JBGFUD010000008">
    <property type="protein sequence ID" value="MFH4973330.1"/>
    <property type="molecule type" value="Genomic_DNA"/>
</dbReference>
<evidence type="ECO:0000313" key="3">
    <source>
        <dbReference type="Proteomes" id="UP001608902"/>
    </source>
</evidence>
<comment type="caution">
    <text evidence="2">The sequence shown here is derived from an EMBL/GenBank/DDBJ whole genome shotgun (WGS) entry which is preliminary data.</text>
</comment>
<protein>
    <recommendedName>
        <fullName evidence="4">Secreted protein</fullName>
    </recommendedName>
</protein>
<evidence type="ECO:0008006" key="4">
    <source>
        <dbReference type="Google" id="ProtNLM"/>
    </source>
</evidence>
<organism evidence="2 3">
    <name type="scientific">Gnathostoma spinigerum</name>
    <dbReference type="NCBI Taxonomy" id="75299"/>
    <lineage>
        <taxon>Eukaryota</taxon>
        <taxon>Metazoa</taxon>
        <taxon>Ecdysozoa</taxon>
        <taxon>Nematoda</taxon>
        <taxon>Chromadorea</taxon>
        <taxon>Rhabditida</taxon>
        <taxon>Spirurina</taxon>
        <taxon>Gnathostomatomorpha</taxon>
        <taxon>Gnathostomatoidea</taxon>
        <taxon>Gnathostomatidae</taxon>
        <taxon>Gnathostoma</taxon>
    </lineage>
</organism>
<name>A0ABD6E2A2_9BILA</name>
<keyword evidence="1" id="KW-0732">Signal</keyword>
<accession>A0ABD6E2A2</accession>
<dbReference type="AlphaFoldDB" id="A0ABD6E2A2"/>
<evidence type="ECO:0000256" key="1">
    <source>
        <dbReference type="SAM" id="SignalP"/>
    </source>
</evidence>
<proteinExistence type="predicted"/>
<reference evidence="2 3" key="1">
    <citation type="submission" date="2024-08" db="EMBL/GenBank/DDBJ databases">
        <title>Gnathostoma spinigerum genome.</title>
        <authorList>
            <person name="Gonzalez-Bertolin B."/>
            <person name="Monzon S."/>
            <person name="Zaballos A."/>
            <person name="Jimenez P."/>
            <person name="Dekumyoy P."/>
            <person name="Varona S."/>
            <person name="Cuesta I."/>
            <person name="Sumanam S."/>
            <person name="Adisakwattana P."/>
            <person name="Gasser R.B."/>
            <person name="Hernandez-Gonzalez A."/>
            <person name="Young N.D."/>
            <person name="Perteguer M.J."/>
        </authorList>
    </citation>
    <scope>NUCLEOTIDE SEQUENCE [LARGE SCALE GENOMIC DNA]</scope>
    <source>
        <strain evidence="2">AL3</strain>
        <tissue evidence="2">Liver</tissue>
    </source>
</reference>
<sequence length="98" mass="10292">MVAVGWLGARRLVELFVWCWTGERAAVVPSGMPPNVAVVVAGLVSVHCDGESPEGLSSSIVSSLTAVAFRSAGGRVRCVMCSVDANLKSENRAEMKSK</sequence>
<gene>
    <name evidence="2" type="ORF">AB6A40_000039</name>
</gene>
<keyword evidence="3" id="KW-1185">Reference proteome</keyword>
<feature type="signal peptide" evidence="1">
    <location>
        <begin position="1"/>
        <end position="25"/>
    </location>
</feature>